<sequence>MQLQTLFSLFLAFAGMGIAAPTNAGPKDVSDTKDITTGSDAVTPMGWNDWVDFWDGLLVARKELFAVHWWNIIA</sequence>
<evidence type="ECO:0000256" key="1">
    <source>
        <dbReference type="SAM" id="SignalP"/>
    </source>
</evidence>
<gene>
    <name evidence="2" type="ORF">Purlil1_9136</name>
</gene>
<keyword evidence="1" id="KW-0732">Signal</keyword>
<dbReference type="EMBL" id="JAWRVI010000040">
    <property type="protein sequence ID" value="KAK4086520.1"/>
    <property type="molecule type" value="Genomic_DNA"/>
</dbReference>
<evidence type="ECO:0000313" key="2">
    <source>
        <dbReference type="EMBL" id="KAK4086520.1"/>
    </source>
</evidence>
<name>A0ABR0BRA6_PURLI</name>
<reference evidence="2 3" key="1">
    <citation type="journal article" date="2024" name="Microbiol. Resour. Announc.">
        <title>Genome annotations for the ascomycete fungi Trichoderma harzianum, Trichoderma aggressivum, and Purpureocillium lilacinum.</title>
        <authorList>
            <person name="Beijen E.P.W."/>
            <person name="Ohm R.A."/>
        </authorList>
    </citation>
    <scope>NUCLEOTIDE SEQUENCE [LARGE SCALE GENOMIC DNA]</scope>
    <source>
        <strain evidence="2 3">CBS 150709</strain>
    </source>
</reference>
<evidence type="ECO:0000313" key="3">
    <source>
        <dbReference type="Proteomes" id="UP001287286"/>
    </source>
</evidence>
<proteinExistence type="predicted"/>
<accession>A0ABR0BRA6</accession>
<keyword evidence="3" id="KW-1185">Reference proteome</keyword>
<comment type="caution">
    <text evidence="2">The sequence shown here is derived from an EMBL/GenBank/DDBJ whole genome shotgun (WGS) entry which is preliminary data.</text>
</comment>
<organism evidence="2 3">
    <name type="scientific">Purpureocillium lilacinum</name>
    <name type="common">Paecilomyces lilacinus</name>
    <dbReference type="NCBI Taxonomy" id="33203"/>
    <lineage>
        <taxon>Eukaryota</taxon>
        <taxon>Fungi</taxon>
        <taxon>Dikarya</taxon>
        <taxon>Ascomycota</taxon>
        <taxon>Pezizomycotina</taxon>
        <taxon>Sordariomycetes</taxon>
        <taxon>Hypocreomycetidae</taxon>
        <taxon>Hypocreales</taxon>
        <taxon>Ophiocordycipitaceae</taxon>
        <taxon>Purpureocillium</taxon>
    </lineage>
</organism>
<protein>
    <submittedName>
        <fullName evidence="2">Uncharacterized protein</fullName>
    </submittedName>
</protein>
<feature type="signal peptide" evidence="1">
    <location>
        <begin position="1"/>
        <end position="19"/>
    </location>
</feature>
<dbReference type="Proteomes" id="UP001287286">
    <property type="component" value="Unassembled WGS sequence"/>
</dbReference>
<feature type="chain" id="PRO_5045278998" evidence="1">
    <location>
        <begin position="20"/>
        <end position="74"/>
    </location>
</feature>